<name>A0A644SVF9_9ZZZZ</name>
<dbReference type="AlphaFoldDB" id="A0A644SVF9"/>
<accession>A0A644SVF9</accession>
<gene>
    <name evidence="1" type="ORF">SDC9_04170</name>
</gene>
<organism evidence="1">
    <name type="scientific">bioreactor metagenome</name>
    <dbReference type="NCBI Taxonomy" id="1076179"/>
    <lineage>
        <taxon>unclassified sequences</taxon>
        <taxon>metagenomes</taxon>
        <taxon>ecological metagenomes</taxon>
    </lineage>
</organism>
<reference evidence="1" key="1">
    <citation type="submission" date="2019-08" db="EMBL/GenBank/DDBJ databases">
        <authorList>
            <person name="Kucharzyk K."/>
            <person name="Murdoch R.W."/>
            <person name="Higgins S."/>
            <person name="Loffler F."/>
        </authorList>
    </citation>
    <scope>NUCLEOTIDE SEQUENCE</scope>
</reference>
<comment type="caution">
    <text evidence="1">The sequence shown here is derived from an EMBL/GenBank/DDBJ whole genome shotgun (WGS) entry which is preliminary data.</text>
</comment>
<sequence>MSMEISVSLSTICGGAMEEQFQQLYPALLAQLREGNKASLSINISFKKVQDTSTMINTSYKITPKFPASGKASICQITGDYKLKTEAPVEKPQVITLFKAVEGGNKNE</sequence>
<protein>
    <submittedName>
        <fullName evidence="1">Uncharacterized protein</fullName>
    </submittedName>
</protein>
<evidence type="ECO:0000313" key="1">
    <source>
        <dbReference type="EMBL" id="MPL58636.1"/>
    </source>
</evidence>
<dbReference type="EMBL" id="VSSQ01000007">
    <property type="protein sequence ID" value="MPL58636.1"/>
    <property type="molecule type" value="Genomic_DNA"/>
</dbReference>
<proteinExistence type="predicted"/>